<dbReference type="Proteomes" id="UP000199379">
    <property type="component" value="Unassembled WGS sequence"/>
</dbReference>
<keyword evidence="1" id="KW-0175">Coiled coil</keyword>
<dbReference type="OrthoDB" id="9790331at2"/>
<dbReference type="PANTHER" id="PTHR42815">
    <property type="entry name" value="FAD-BINDING, PUTATIVE (AFU_ORTHOLOGUE AFUA_6G07600)-RELATED"/>
    <property type="match status" value="1"/>
</dbReference>
<organism evidence="3 4">
    <name type="scientific">Cribrihabitans marinus</name>
    <dbReference type="NCBI Taxonomy" id="1227549"/>
    <lineage>
        <taxon>Bacteria</taxon>
        <taxon>Pseudomonadati</taxon>
        <taxon>Pseudomonadota</taxon>
        <taxon>Alphaproteobacteria</taxon>
        <taxon>Rhodobacterales</taxon>
        <taxon>Paracoccaceae</taxon>
        <taxon>Cribrihabitans</taxon>
    </lineage>
</organism>
<dbReference type="SUPFAM" id="SSF50475">
    <property type="entry name" value="FMN-binding split barrel"/>
    <property type="match status" value="1"/>
</dbReference>
<evidence type="ECO:0000313" key="3">
    <source>
        <dbReference type="EMBL" id="SEK08448.1"/>
    </source>
</evidence>
<protein>
    <recommendedName>
        <fullName evidence="2">Pyridoxamine 5'-phosphate oxidase N-terminal domain-containing protein</fullName>
    </recommendedName>
</protein>
<dbReference type="InterPro" id="IPR011576">
    <property type="entry name" value="Pyridox_Oxase_N"/>
</dbReference>
<feature type="coiled-coil region" evidence="1">
    <location>
        <begin position="169"/>
        <end position="196"/>
    </location>
</feature>
<dbReference type="STRING" id="1227549.SAMN05444007_1284"/>
<evidence type="ECO:0000259" key="2">
    <source>
        <dbReference type="Pfam" id="PF01243"/>
    </source>
</evidence>
<feature type="domain" description="Pyridoxamine 5'-phosphate oxidase N-terminal" evidence="2">
    <location>
        <begin position="42"/>
        <end position="147"/>
    </location>
</feature>
<name>A0A1H7E3N1_9RHOB</name>
<accession>A0A1H7E3N1</accession>
<dbReference type="InterPro" id="IPR012349">
    <property type="entry name" value="Split_barrel_FMN-bd"/>
</dbReference>
<dbReference type="AlphaFoldDB" id="A0A1H7E3N1"/>
<dbReference type="EMBL" id="FNYD01000028">
    <property type="protein sequence ID" value="SEK08448.1"/>
    <property type="molecule type" value="Genomic_DNA"/>
</dbReference>
<gene>
    <name evidence="3" type="ORF">SAMN05444007_1284</name>
</gene>
<dbReference type="RefSeq" id="WP_092371718.1">
    <property type="nucleotide sequence ID" value="NZ_BMGV01000026.1"/>
</dbReference>
<sequence length="203" mass="22473">MALAFADIAFTPAVRDRQDRHGSGRYAKFLSDTRQGGDRLGDAERAFVSERDGFYQATVSETGWPYVQFRGGPPGFLRVIDDRTIAYADLRGNRQYISVGNLDRDDRVSLILMDYAGARRLKIWGHATTFEAASIDAGSADAPAERVVMIHVAAFDWNCPRHIPRRFTTEEAHSEIAALSRENAALRAETTALRRAMAPGTPA</sequence>
<proteinExistence type="predicted"/>
<keyword evidence="4" id="KW-1185">Reference proteome</keyword>
<dbReference type="Gene3D" id="2.30.110.10">
    <property type="entry name" value="Electron Transport, Fmn-binding Protein, Chain A"/>
    <property type="match status" value="1"/>
</dbReference>
<dbReference type="PANTHER" id="PTHR42815:SF2">
    <property type="entry name" value="FAD-BINDING, PUTATIVE (AFU_ORTHOLOGUE AFUA_6G07600)-RELATED"/>
    <property type="match status" value="1"/>
</dbReference>
<evidence type="ECO:0000313" key="4">
    <source>
        <dbReference type="Proteomes" id="UP000199379"/>
    </source>
</evidence>
<reference evidence="3 4" key="1">
    <citation type="submission" date="2016-10" db="EMBL/GenBank/DDBJ databases">
        <authorList>
            <person name="de Groot N.N."/>
        </authorList>
    </citation>
    <scope>NUCLEOTIDE SEQUENCE [LARGE SCALE GENOMIC DNA]</scope>
    <source>
        <strain evidence="3 4">DSM 29340</strain>
    </source>
</reference>
<dbReference type="Pfam" id="PF01243">
    <property type="entry name" value="PNPOx_N"/>
    <property type="match status" value="1"/>
</dbReference>
<evidence type="ECO:0000256" key="1">
    <source>
        <dbReference type="SAM" id="Coils"/>
    </source>
</evidence>